<dbReference type="WBParaSite" id="SRDH1_77450.2">
    <property type="protein sequence ID" value="SRDH1_77450.2"/>
    <property type="gene ID" value="SRDH1_77450"/>
</dbReference>
<protein>
    <submittedName>
        <fullName evidence="2">Uncharacterized protein</fullName>
    </submittedName>
</protein>
<reference evidence="1" key="1">
    <citation type="submission" date="2022-06" db="EMBL/GenBank/DDBJ databases">
        <authorList>
            <person name="Berger JAMES D."/>
            <person name="Berger JAMES D."/>
        </authorList>
    </citation>
    <scope>NUCLEOTIDE SEQUENCE [LARGE SCALE GENOMIC DNA]</scope>
</reference>
<name>A0AA85G4A1_9TREM</name>
<proteinExistence type="predicted"/>
<dbReference type="AlphaFoldDB" id="A0AA85G4A1"/>
<accession>A0AA85G4A1</accession>
<evidence type="ECO:0000313" key="2">
    <source>
        <dbReference type="WBParaSite" id="SRDH1_77450.2"/>
    </source>
</evidence>
<keyword evidence="1" id="KW-1185">Reference proteome</keyword>
<sequence>MVYLSIDKAYYEGIATDQTISAANELTLYIPMFTANSVRPLVNFTYNLTVNSISIFGSFIFTTTTPAAFTTTIPSTCTLTSPSATDVYKQMCTGGPFEFVINMCPVERRCSFFTYWINRIVNGTAALNITNVTILTYGTDVWLSTSFSLNLTSEPSYVRVDYGPLCTINQNFFCMQLKNTVYLMGDCNVTATTNYIFPIFVNISGSTKNFTVPSMTFNVIPSFPVYTDIMIEVSPPNVKLQPGERTTIHIKYTFPLNSTYLKSTVRINGTGSNSTNESIITIADFKISLGSNLFYTTTAYSSNYSSTYPTNQTDQLVVYFENITNIGTVGVPIMRNTLSISVDIQLSDSKMVENGTVWPLQITGQFNAVTNISRISVNCVRTGSEKPSIQVVLSQLSSFTFSDYPDRDVVYLQTVVQMMNGTGLECERQSIIFYLSPQIKSINVVNQTGNIDNVTLKTPLNPVTKSVQFTTGRLYFGAKYEVIFSLKFNPSLSTSIVKYPVLAEIVCKPYERSIPVVNSCAKQKFYKFKSPLRVELDYTYPYNLPHYVAMQNSFVQLPDRQTNTFLNVGDLLFYCGRAIGIKGSLDLVRRCFKISKLPERIWFDVGPSVEQIIAYTNPLGILFGLGSNGGGAIMSKDLGNTWISVNSFVYQKTLNTSTEIVTASVMPWISLSGSIDNTLFESFCKMRVAQQWNVCINGIYANELLLANWTNTCPSIKPF</sequence>
<evidence type="ECO:0000313" key="1">
    <source>
        <dbReference type="Proteomes" id="UP000050792"/>
    </source>
</evidence>
<dbReference type="Proteomes" id="UP000050792">
    <property type="component" value="Unassembled WGS sequence"/>
</dbReference>
<organism evidence="1 2">
    <name type="scientific">Schistosoma rodhaini</name>
    <dbReference type="NCBI Taxonomy" id="6188"/>
    <lineage>
        <taxon>Eukaryota</taxon>
        <taxon>Metazoa</taxon>
        <taxon>Spiralia</taxon>
        <taxon>Lophotrochozoa</taxon>
        <taxon>Platyhelminthes</taxon>
        <taxon>Trematoda</taxon>
        <taxon>Digenea</taxon>
        <taxon>Strigeidida</taxon>
        <taxon>Schistosomatoidea</taxon>
        <taxon>Schistosomatidae</taxon>
        <taxon>Schistosoma</taxon>
    </lineage>
</organism>
<reference evidence="2" key="2">
    <citation type="submission" date="2023-11" db="UniProtKB">
        <authorList>
            <consortium name="WormBaseParasite"/>
        </authorList>
    </citation>
    <scope>IDENTIFICATION</scope>
</reference>